<organism evidence="4 5">
    <name type="scientific">Paucimonas lemoignei</name>
    <name type="common">Pseudomonas lemoignei</name>
    <dbReference type="NCBI Taxonomy" id="29443"/>
    <lineage>
        <taxon>Bacteria</taxon>
        <taxon>Pseudomonadati</taxon>
        <taxon>Pseudomonadota</taxon>
        <taxon>Betaproteobacteria</taxon>
        <taxon>Burkholderiales</taxon>
        <taxon>Burkholderiaceae</taxon>
        <taxon>Paucimonas</taxon>
    </lineage>
</organism>
<proteinExistence type="inferred from homology"/>
<dbReference type="InterPro" id="IPR003033">
    <property type="entry name" value="SCP2_sterol-bd_dom"/>
</dbReference>
<dbReference type="Proteomes" id="UP000295382">
    <property type="component" value="Unassembled WGS sequence"/>
</dbReference>
<dbReference type="GO" id="GO:0006744">
    <property type="term" value="P:ubiquinone biosynthetic process"/>
    <property type="evidence" value="ECO:0007669"/>
    <property type="project" value="UniProtKB-UniRule"/>
</dbReference>
<feature type="coiled-coil region" evidence="2">
    <location>
        <begin position="135"/>
        <end position="186"/>
    </location>
</feature>
<evidence type="ECO:0000313" key="5">
    <source>
        <dbReference type="Proteomes" id="UP000295382"/>
    </source>
</evidence>
<gene>
    <name evidence="1" type="primary">ubiJ</name>
    <name evidence="4" type="ORF">EDC30_105215</name>
</gene>
<protein>
    <recommendedName>
        <fullName evidence="1">Ubiquinone biosynthesis accessory factor UbiJ</fullName>
    </recommendedName>
</protein>
<keyword evidence="4" id="KW-0830">Ubiquinone</keyword>
<comment type="function">
    <text evidence="1">Required for ubiquinone (coenzyme Q) biosynthesis. Binds hydrophobic ubiquinone biosynthetic intermediates via its SCP2 domain and is essential for the stability of the Ubi complex. May constitute a docking platform where Ubi enzymes assemble and access their SCP2-bound polyprenyl substrates.</text>
</comment>
<keyword evidence="5" id="KW-1185">Reference proteome</keyword>
<evidence type="ECO:0000256" key="2">
    <source>
        <dbReference type="SAM" id="Coils"/>
    </source>
</evidence>
<keyword evidence="2" id="KW-0175">Coiled coil</keyword>
<comment type="subcellular location">
    <subcellularLocation>
        <location evidence="1">Cytoplasm</location>
    </subcellularLocation>
</comment>
<dbReference type="EMBL" id="SLZQ01000005">
    <property type="protein sequence ID" value="TCS36993.1"/>
    <property type="molecule type" value="Genomic_DNA"/>
</dbReference>
<evidence type="ECO:0000259" key="3">
    <source>
        <dbReference type="Pfam" id="PF02036"/>
    </source>
</evidence>
<sequence length="192" mass="21398">MMTSLLSIPLAPINHLLAQEAWARAKLMPHAGKVARLDAGVISVNWQVTNDGLLKAAGADVMPQVMLRVKLADLPLIMQNRDRAVSYVRIEGDADFANAIAQVSQSLKWEAEEDLSRVVGDIAARRIVTSAKSITETANAQRRALEENIAEYFLEENPMLLRPATIADFGREVSKLRDDIERLEKRVRKLDQ</sequence>
<comment type="caution">
    <text evidence="4">The sequence shown here is derived from an EMBL/GenBank/DDBJ whole genome shotgun (WGS) entry which is preliminary data.</text>
</comment>
<comment type="pathway">
    <text evidence="1">Cofactor biosynthesis; ubiquinone biosynthesis.</text>
</comment>
<keyword evidence="1" id="KW-0963">Cytoplasm</keyword>
<accession>A0A4R3HWM8</accession>
<reference evidence="4 5" key="1">
    <citation type="submission" date="2019-03" db="EMBL/GenBank/DDBJ databases">
        <title>Genomic Encyclopedia of Type Strains, Phase IV (KMG-IV): sequencing the most valuable type-strain genomes for metagenomic binning, comparative biology and taxonomic classification.</title>
        <authorList>
            <person name="Goeker M."/>
        </authorList>
    </citation>
    <scope>NUCLEOTIDE SEQUENCE [LARGE SCALE GENOMIC DNA]</scope>
    <source>
        <strain evidence="4 5">DSM 7445</strain>
    </source>
</reference>
<dbReference type="Pfam" id="PF02036">
    <property type="entry name" value="SCP2"/>
    <property type="match status" value="1"/>
</dbReference>
<dbReference type="UniPathway" id="UPA00232"/>
<dbReference type="AlphaFoldDB" id="A0A4R3HWM8"/>
<keyword evidence="1" id="KW-0831">Ubiquinone biosynthesis</keyword>
<dbReference type="InterPro" id="IPR038989">
    <property type="entry name" value="UbiJ"/>
</dbReference>
<dbReference type="PANTHER" id="PTHR38693">
    <property type="entry name" value="UBIQUINONE BIOSYNTHESIS PROTEIN UBIJ"/>
    <property type="match status" value="1"/>
</dbReference>
<dbReference type="PANTHER" id="PTHR38693:SF1">
    <property type="entry name" value="UBIQUINONE BIOSYNTHESIS ACCESSORY FACTOR UBIJ"/>
    <property type="match status" value="1"/>
</dbReference>
<dbReference type="HAMAP" id="MF_02215">
    <property type="entry name" value="UbiJ"/>
    <property type="match status" value="1"/>
</dbReference>
<evidence type="ECO:0000256" key="1">
    <source>
        <dbReference type="HAMAP-Rule" id="MF_02215"/>
    </source>
</evidence>
<name>A0A4R3HWM8_PAULE</name>
<dbReference type="GO" id="GO:0005737">
    <property type="term" value="C:cytoplasm"/>
    <property type="evidence" value="ECO:0007669"/>
    <property type="project" value="UniProtKB-SubCell"/>
</dbReference>
<evidence type="ECO:0000313" key="4">
    <source>
        <dbReference type="EMBL" id="TCS36993.1"/>
    </source>
</evidence>
<comment type="similarity">
    <text evidence="1">Belongs to the UbiJ family.</text>
</comment>
<feature type="domain" description="SCP2" evidence="3">
    <location>
        <begin position="13"/>
        <end position="103"/>
    </location>
</feature>